<dbReference type="EMBL" id="UZAN01053638">
    <property type="protein sequence ID" value="VDP90073.1"/>
    <property type="molecule type" value="Genomic_DNA"/>
</dbReference>
<feature type="compositionally biased region" description="Acidic residues" evidence="1">
    <location>
        <begin position="11"/>
        <end position="20"/>
    </location>
</feature>
<feature type="region of interest" description="Disordered" evidence="1">
    <location>
        <begin position="1"/>
        <end position="37"/>
    </location>
</feature>
<feature type="region of interest" description="Disordered" evidence="1">
    <location>
        <begin position="69"/>
        <end position="92"/>
    </location>
</feature>
<evidence type="ECO:0000256" key="1">
    <source>
        <dbReference type="SAM" id="MobiDB-lite"/>
    </source>
</evidence>
<dbReference type="Proteomes" id="UP000272942">
    <property type="component" value="Unassembled WGS sequence"/>
</dbReference>
<gene>
    <name evidence="2" type="ORF">ECPE_LOCUS12801</name>
</gene>
<evidence type="ECO:0000313" key="2">
    <source>
        <dbReference type="EMBL" id="VDP90073.1"/>
    </source>
</evidence>
<protein>
    <submittedName>
        <fullName evidence="2 4">Uncharacterized protein</fullName>
    </submittedName>
</protein>
<feature type="compositionally biased region" description="Acidic residues" evidence="1">
    <location>
        <begin position="122"/>
        <end position="138"/>
    </location>
</feature>
<dbReference type="WBParaSite" id="ECPE_0001283801-mRNA-1">
    <property type="protein sequence ID" value="ECPE_0001283801-mRNA-1"/>
    <property type="gene ID" value="ECPE_0001283801"/>
</dbReference>
<feature type="compositionally biased region" description="Basic and acidic residues" evidence="1">
    <location>
        <begin position="24"/>
        <end position="37"/>
    </location>
</feature>
<keyword evidence="3" id="KW-1185">Reference proteome</keyword>
<reference evidence="4" key="1">
    <citation type="submission" date="2016-06" db="UniProtKB">
        <authorList>
            <consortium name="WormBaseParasite"/>
        </authorList>
    </citation>
    <scope>IDENTIFICATION</scope>
</reference>
<name>A0A183B0R6_9TREM</name>
<reference evidence="2 3" key="2">
    <citation type="submission" date="2018-11" db="EMBL/GenBank/DDBJ databases">
        <authorList>
            <consortium name="Pathogen Informatics"/>
        </authorList>
    </citation>
    <scope>NUCLEOTIDE SEQUENCE [LARGE SCALE GENOMIC DNA]</scope>
    <source>
        <strain evidence="2 3">Egypt</strain>
    </source>
</reference>
<evidence type="ECO:0000313" key="4">
    <source>
        <dbReference type="WBParaSite" id="ECPE_0001283801-mRNA-1"/>
    </source>
</evidence>
<accession>A0A183B0R6</accession>
<dbReference type="OrthoDB" id="5852896at2759"/>
<sequence>MRNGCKITGIPEDEVLEDVDVNPIEERPREPEADARDMVVEGLGLDSDEEEEIEEQSELEDNFVELAGGHALEDKDTDEAVNDSDRPRQINPRDVLGQDKVLMMERFLFGDNERDWSTMQETDSDEDSDDEQFDDPDDATILNRQFEKLMVRCKARSASASQSMVTGTSMMSEGLQFALTQDTRMLQQQ</sequence>
<feature type="region of interest" description="Disordered" evidence="1">
    <location>
        <begin position="112"/>
        <end position="139"/>
    </location>
</feature>
<dbReference type="AlphaFoldDB" id="A0A183B0R6"/>
<evidence type="ECO:0000313" key="3">
    <source>
        <dbReference type="Proteomes" id="UP000272942"/>
    </source>
</evidence>
<organism evidence="4">
    <name type="scientific">Echinostoma caproni</name>
    <dbReference type="NCBI Taxonomy" id="27848"/>
    <lineage>
        <taxon>Eukaryota</taxon>
        <taxon>Metazoa</taxon>
        <taxon>Spiralia</taxon>
        <taxon>Lophotrochozoa</taxon>
        <taxon>Platyhelminthes</taxon>
        <taxon>Trematoda</taxon>
        <taxon>Digenea</taxon>
        <taxon>Plagiorchiida</taxon>
        <taxon>Echinostomata</taxon>
        <taxon>Echinostomatoidea</taxon>
        <taxon>Echinostomatidae</taxon>
        <taxon>Echinostoma</taxon>
    </lineage>
</organism>
<proteinExistence type="predicted"/>